<comment type="caution">
    <text evidence="2">The sequence shown here is derived from an EMBL/GenBank/DDBJ whole genome shotgun (WGS) entry which is preliminary data.</text>
</comment>
<protein>
    <recommendedName>
        <fullName evidence="1">Reverse transcriptase zinc-binding domain-containing protein</fullName>
    </recommendedName>
</protein>
<gene>
    <name evidence="2" type="ORF">DM860_011447</name>
</gene>
<proteinExistence type="predicted"/>
<organism evidence="2 3">
    <name type="scientific">Cuscuta australis</name>
    <dbReference type="NCBI Taxonomy" id="267555"/>
    <lineage>
        <taxon>Eukaryota</taxon>
        <taxon>Viridiplantae</taxon>
        <taxon>Streptophyta</taxon>
        <taxon>Embryophyta</taxon>
        <taxon>Tracheophyta</taxon>
        <taxon>Spermatophyta</taxon>
        <taxon>Magnoliopsida</taxon>
        <taxon>eudicotyledons</taxon>
        <taxon>Gunneridae</taxon>
        <taxon>Pentapetalae</taxon>
        <taxon>asterids</taxon>
        <taxon>lamiids</taxon>
        <taxon>Solanales</taxon>
        <taxon>Convolvulaceae</taxon>
        <taxon>Cuscuteae</taxon>
        <taxon>Cuscuta</taxon>
        <taxon>Cuscuta subgen. Grammica</taxon>
        <taxon>Cuscuta sect. Cleistogrammica</taxon>
    </lineage>
</organism>
<dbReference type="Proteomes" id="UP000249390">
    <property type="component" value="Unassembled WGS sequence"/>
</dbReference>
<evidence type="ECO:0000313" key="2">
    <source>
        <dbReference type="EMBL" id="RAL47862.1"/>
    </source>
</evidence>
<evidence type="ECO:0000259" key="1">
    <source>
        <dbReference type="Pfam" id="PF13966"/>
    </source>
</evidence>
<sequence>MDLGIFIHFNVNLTSFGSGLTDKAIWQPKMDGVFTLKAAKEFLQPNGPAYSYIQNCWQTYIPFKASFLCWRLFLRKLPLDSILLRFGYSLPSKCLCCSQSSLETTEHVFVQSEVAQGVWNYFNYMFGLKSNSNAVKQKLSVWWGPKLHSKKPTVKEFLKQCIPVYILWELWVHYASLKFGDQSPNTARIIFEVRKDVVDSACRKWPQLMNANQDWKAIFKLSGPLSRTFQFKKVFWEPPLDGKLKVNIGILPQAGGVAAIVRKSCNTSIRPGLQPLSD</sequence>
<dbReference type="InterPro" id="IPR026960">
    <property type="entry name" value="RVT-Znf"/>
</dbReference>
<feature type="domain" description="Reverse transcriptase zinc-binding" evidence="1">
    <location>
        <begin position="34"/>
        <end position="119"/>
    </location>
</feature>
<evidence type="ECO:0000313" key="3">
    <source>
        <dbReference type="Proteomes" id="UP000249390"/>
    </source>
</evidence>
<name>A0A328DQD7_9ASTE</name>
<dbReference type="AlphaFoldDB" id="A0A328DQD7"/>
<reference evidence="2 3" key="1">
    <citation type="submission" date="2018-06" db="EMBL/GenBank/DDBJ databases">
        <title>The Genome of Cuscuta australis (Dodder) Provides Insight into the Evolution of Plant Parasitism.</title>
        <authorList>
            <person name="Liu H."/>
        </authorList>
    </citation>
    <scope>NUCLEOTIDE SEQUENCE [LARGE SCALE GENOMIC DNA]</scope>
    <source>
        <strain evidence="3">cv. Yunnan</strain>
        <tissue evidence="2">Vines</tissue>
    </source>
</reference>
<dbReference type="EMBL" id="NQVE01000110">
    <property type="protein sequence ID" value="RAL47862.1"/>
    <property type="molecule type" value="Genomic_DNA"/>
</dbReference>
<accession>A0A328DQD7</accession>
<dbReference type="Pfam" id="PF13966">
    <property type="entry name" value="zf-RVT"/>
    <property type="match status" value="1"/>
</dbReference>
<keyword evidence="3" id="KW-1185">Reference proteome</keyword>